<reference evidence="2" key="1">
    <citation type="journal article" date="2012" name="Proc. Natl. Acad. Sci. U.S.A.">
        <title>Antigenic diversity is generated by distinct evolutionary mechanisms in African trypanosome species.</title>
        <authorList>
            <person name="Jackson A.P."/>
            <person name="Berry A."/>
            <person name="Aslett M."/>
            <person name="Allison H.C."/>
            <person name="Burton P."/>
            <person name="Vavrova-Anderson J."/>
            <person name="Brown R."/>
            <person name="Browne H."/>
            <person name="Corton N."/>
            <person name="Hauser H."/>
            <person name="Gamble J."/>
            <person name="Gilderthorp R."/>
            <person name="Marcello L."/>
            <person name="McQuillan J."/>
            <person name="Otto T.D."/>
            <person name="Quail M.A."/>
            <person name="Sanders M.J."/>
            <person name="van Tonder A."/>
            <person name="Ginger M.L."/>
            <person name="Field M.C."/>
            <person name="Barry J.D."/>
            <person name="Hertz-Fowler C."/>
            <person name="Berriman M."/>
        </authorList>
    </citation>
    <scope>NUCLEOTIDE SEQUENCE</scope>
    <source>
        <strain evidence="2">IL3000</strain>
    </source>
</reference>
<gene>
    <name evidence="2" type="ORF">TCIL3000_6_3480</name>
</gene>
<name>G0UNY5_TRYCI</name>
<evidence type="ECO:0000256" key="1">
    <source>
        <dbReference type="SAM" id="Coils"/>
    </source>
</evidence>
<dbReference type="EMBL" id="HE575319">
    <property type="protein sequence ID" value="CCC91096.1"/>
    <property type="molecule type" value="Genomic_DNA"/>
</dbReference>
<keyword evidence="1" id="KW-0175">Coiled coil</keyword>
<feature type="coiled-coil region" evidence="1">
    <location>
        <begin position="38"/>
        <end position="68"/>
    </location>
</feature>
<dbReference type="AlphaFoldDB" id="G0UNY5"/>
<protein>
    <submittedName>
        <fullName evidence="2">Uncharacterized protein</fullName>
    </submittedName>
</protein>
<proteinExistence type="predicted"/>
<evidence type="ECO:0000313" key="2">
    <source>
        <dbReference type="EMBL" id="CCC91096.1"/>
    </source>
</evidence>
<organism evidence="2">
    <name type="scientific">Trypanosoma congolense (strain IL3000)</name>
    <dbReference type="NCBI Taxonomy" id="1068625"/>
    <lineage>
        <taxon>Eukaryota</taxon>
        <taxon>Discoba</taxon>
        <taxon>Euglenozoa</taxon>
        <taxon>Kinetoplastea</taxon>
        <taxon>Metakinetoplastina</taxon>
        <taxon>Trypanosomatida</taxon>
        <taxon>Trypanosomatidae</taxon>
        <taxon>Trypanosoma</taxon>
        <taxon>Nannomonas</taxon>
    </lineage>
</organism>
<accession>G0UNY5</accession>
<sequence>MGMLGKPRSLVMQLPRRLFMPPFALQEMVRTVHSTPLLFDKTTKRNAEEEDKEEMERERQLRERFSQKIVQAMPQYSSQQAGNCSGGTCGPTPPEATKQMGRLLFFTFALMTLLLLSQLADVDSPINIMKNIPWWQLPPSSVAYYMLLRTLLPFKEQKRLKEEYETLSRLNPKLTFDQFFVQHYPDVFHGYRTQQQDIVAAVAACVVFANNNSNLSMTIARAAGSARDIRASVDNIMEALRRQYPNVFQSTVPQTPTLTVSQ</sequence>
<dbReference type="VEuPathDB" id="TriTrypDB:TcIL3000_6_3480"/>